<evidence type="ECO:0000256" key="3">
    <source>
        <dbReference type="ARBA" id="ARBA00023180"/>
    </source>
</evidence>
<evidence type="ECO:0000256" key="7">
    <source>
        <dbReference type="ARBA" id="ARBA00039082"/>
    </source>
</evidence>
<proteinExistence type="inferred from homology"/>
<evidence type="ECO:0000256" key="6">
    <source>
        <dbReference type="ARBA" id="ARBA00037631"/>
    </source>
</evidence>
<comment type="caution">
    <text evidence="11">The sequence shown here is derived from an EMBL/GenBank/DDBJ whole genome shotgun (WGS) entry which is preliminary data.</text>
</comment>
<keyword evidence="8" id="KW-0964">Secreted</keyword>
<dbReference type="Pfam" id="PF00544">
    <property type="entry name" value="Pectate_lyase_4"/>
    <property type="match status" value="1"/>
</dbReference>
<dbReference type="AlphaFoldDB" id="A0A4Y7TFX7"/>
<dbReference type="InterPro" id="IPR045032">
    <property type="entry name" value="PEL"/>
</dbReference>
<comment type="similarity">
    <text evidence="1 8">Belongs to the polysaccharide lyase 1 family.</text>
</comment>
<keyword evidence="8" id="KW-0624">Polysaccharide degradation</keyword>
<dbReference type="EC" id="4.2.2.10" evidence="7"/>
<dbReference type="SUPFAM" id="SSF51126">
    <property type="entry name" value="Pectin lyase-like"/>
    <property type="match status" value="1"/>
</dbReference>
<comment type="subcellular location">
    <subcellularLocation>
        <location evidence="8">Secreted</location>
    </subcellularLocation>
</comment>
<evidence type="ECO:0000259" key="10">
    <source>
        <dbReference type="SMART" id="SM00656"/>
    </source>
</evidence>
<feature type="domain" description="Pectate lyase" evidence="10">
    <location>
        <begin position="88"/>
        <end position="298"/>
    </location>
</feature>
<dbReference type="OrthoDB" id="1637350at2759"/>
<dbReference type="InterPro" id="IPR012334">
    <property type="entry name" value="Pectin_lyas_fold"/>
</dbReference>
<keyword evidence="3" id="KW-0325">Glycoprotein</keyword>
<keyword evidence="2" id="KW-1015">Disulfide bond</keyword>
<keyword evidence="12" id="KW-1185">Reference proteome</keyword>
<dbReference type="GO" id="GO:0005576">
    <property type="term" value="C:extracellular region"/>
    <property type="evidence" value="ECO:0007669"/>
    <property type="project" value="UniProtKB-SubCell"/>
</dbReference>
<dbReference type="GO" id="GO:0000272">
    <property type="term" value="P:polysaccharide catabolic process"/>
    <property type="evidence" value="ECO:0007669"/>
    <property type="project" value="UniProtKB-KW"/>
</dbReference>
<keyword evidence="8" id="KW-0119">Carbohydrate metabolism</keyword>
<evidence type="ECO:0000256" key="8">
    <source>
        <dbReference type="RuleBase" id="RU361173"/>
    </source>
</evidence>
<keyword evidence="4 8" id="KW-0456">Lyase</keyword>
<dbReference type="EMBL" id="QPFP01000013">
    <property type="protein sequence ID" value="TEB33083.1"/>
    <property type="molecule type" value="Genomic_DNA"/>
</dbReference>
<comment type="catalytic activity">
    <reaction evidence="5">
        <text>Eliminative cleavage of (1-&gt;4)-alpha-D-galacturonan methyl ester to give oligosaccharides with 4-deoxy-6-O-methyl-alpha-D-galact-4-enuronosyl groups at their non-reducing ends.</text>
        <dbReference type="EC" id="4.2.2.10"/>
    </reaction>
</comment>
<evidence type="ECO:0000256" key="5">
    <source>
        <dbReference type="ARBA" id="ARBA00036818"/>
    </source>
</evidence>
<dbReference type="PANTHER" id="PTHR31683">
    <property type="entry name" value="PECTATE LYASE 18-RELATED"/>
    <property type="match status" value="1"/>
</dbReference>
<organism evidence="11 12">
    <name type="scientific">Coprinellus micaceus</name>
    <name type="common">Glistening ink-cap mushroom</name>
    <name type="synonym">Coprinus micaceus</name>
    <dbReference type="NCBI Taxonomy" id="71717"/>
    <lineage>
        <taxon>Eukaryota</taxon>
        <taxon>Fungi</taxon>
        <taxon>Dikarya</taxon>
        <taxon>Basidiomycota</taxon>
        <taxon>Agaricomycotina</taxon>
        <taxon>Agaricomycetes</taxon>
        <taxon>Agaricomycetidae</taxon>
        <taxon>Agaricales</taxon>
        <taxon>Agaricineae</taxon>
        <taxon>Psathyrellaceae</taxon>
        <taxon>Coprinellus</taxon>
    </lineage>
</organism>
<comment type="function">
    <text evidence="6">Pectinolytic enzymes consist of four classes of enzymes: pectin lyase, polygalacturonase, pectin methylesterase and rhamnogalacturonase. Among pectinolytic enzymes, pectin lyase is the most important in depolymerization of pectin, since it cleaves internal glycosidic bonds of highly methylated pectins.</text>
</comment>
<evidence type="ECO:0000256" key="1">
    <source>
        <dbReference type="ARBA" id="ARBA00010980"/>
    </source>
</evidence>
<protein>
    <recommendedName>
        <fullName evidence="7">pectin lyase</fullName>
        <ecNumber evidence="7">4.2.2.10</ecNumber>
    </recommendedName>
</protein>
<dbReference type="GO" id="GO:0047490">
    <property type="term" value="F:pectin lyase activity"/>
    <property type="evidence" value="ECO:0007669"/>
    <property type="project" value="UniProtKB-EC"/>
</dbReference>
<evidence type="ECO:0000313" key="12">
    <source>
        <dbReference type="Proteomes" id="UP000298030"/>
    </source>
</evidence>
<dbReference type="InterPro" id="IPR011050">
    <property type="entry name" value="Pectin_lyase_fold/virulence"/>
</dbReference>
<dbReference type="Gene3D" id="2.160.20.10">
    <property type="entry name" value="Single-stranded right-handed beta-helix, Pectin lyase-like"/>
    <property type="match status" value="1"/>
</dbReference>
<dbReference type="Proteomes" id="UP000298030">
    <property type="component" value="Unassembled WGS sequence"/>
</dbReference>
<sequence length="380" mass="39713">MLGPLVALCFASSALAVGTPFGQAAGTTGGGNAKAATPSSLTELTTWLSDSTTRVIVLDKIFDFTSSEGTARITACEPWTCSPNAQLALDTNSWCSNYYPNAAKTTVTYNKAGLNPLKVGSNKTLLGKGSNGGIKGKGLKITGANNIIIQNIKITDINAQYVWGGDAIQIDGGSGIWIDHNYFQNIARQMVVTGYNSVTKTTFSNNVFNGDTAYSALCNGQHYWVALFTGKGDQLTFAYNYLYKTSGRGPHVSGTSGYSQNVHLYNNYFVSMDGHAIDAQVGSRVLLEGNYFNKVKIPAQRSTGQTYAPVSDAEASACSATIGRKCVPNISISSGALPGVASDSGTLQGFKDSISKGASVMAASGVGSYVQANAGVGKVN</sequence>
<evidence type="ECO:0000256" key="4">
    <source>
        <dbReference type="ARBA" id="ARBA00023239"/>
    </source>
</evidence>
<dbReference type="InterPro" id="IPR002022">
    <property type="entry name" value="Pec_lyase"/>
</dbReference>
<evidence type="ECO:0000256" key="9">
    <source>
        <dbReference type="SAM" id="SignalP"/>
    </source>
</evidence>
<keyword evidence="9" id="KW-0732">Signal</keyword>
<dbReference type="GO" id="GO:0030570">
    <property type="term" value="F:pectate lyase activity"/>
    <property type="evidence" value="ECO:0007669"/>
    <property type="project" value="InterPro"/>
</dbReference>
<feature type="signal peptide" evidence="9">
    <location>
        <begin position="1"/>
        <end position="16"/>
    </location>
</feature>
<evidence type="ECO:0000313" key="11">
    <source>
        <dbReference type="EMBL" id="TEB33083.1"/>
    </source>
</evidence>
<gene>
    <name evidence="11" type="ORF">FA13DRAFT_1812843</name>
</gene>
<dbReference type="SMART" id="SM00656">
    <property type="entry name" value="Amb_all"/>
    <property type="match status" value="1"/>
</dbReference>
<name>A0A4Y7TFX7_COPMI</name>
<reference evidence="11 12" key="1">
    <citation type="journal article" date="2019" name="Nat. Ecol. Evol.">
        <title>Megaphylogeny resolves global patterns of mushroom evolution.</title>
        <authorList>
            <person name="Varga T."/>
            <person name="Krizsan K."/>
            <person name="Foldi C."/>
            <person name="Dima B."/>
            <person name="Sanchez-Garcia M."/>
            <person name="Sanchez-Ramirez S."/>
            <person name="Szollosi G.J."/>
            <person name="Szarkandi J.G."/>
            <person name="Papp V."/>
            <person name="Albert L."/>
            <person name="Andreopoulos W."/>
            <person name="Angelini C."/>
            <person name="Antonin V."/>
            <person name="Barry K.W."/>
            <person name="Bougher N.L."/>
            <person name="Buchanan P."/>
            <person name="Buyck B."/>
            <person name="Bense V."/>
            <person name="Catcheside P."/>
            <person name="Chovatia M."/>
            <person name="Cooper J."/>
            <person name="Damon W."/>
            <person name="Desjardin D."/>
            <person name="Finy P."/>
            <person name="Geml J."/>
            <person name="Haridas S."/>
            <person name="Hughes K."/>
            <person name="Justo A."/>
            <person name="Karasinski D."/>
            <person name="Kautmanova I."/>
            <person name="Kiss B."/>
            <person name="Kocsube S."/>
            <person name="Kotiranta H."/>
            <person name="LaButti K.M."/>
            <person name="Lechner B.E."/>
            <person name="Liimatainen K."/>
            <person name="Lipzen A."/>
            <person name="Lukacs Z."/>
            <person name="Mihaltcheva S."/>
            <person name="Morgado L.N."/>
            <person name="Niskanen T."/>
            <person name="Noordeloos M.E."/>
            <person name="Ohm R.A."/>
            <person name="Ortiz-Santana B."/>
            <person name="Ovrebo C."/>
            <person name="Racz N."/>
            <person name="Riley R."/>
            <person name="Savchenko A."/>
            <person name="Shiryaev A."/>
            <person name="Soop K."/>
            <person name="Spirin V."/>
            <person name="Szebenyi C."/>
            <person name="Tomsovsky M."/>
            <person name="Tulloss R.E."/>
            <person name="Uehling J."/>
            <person name="Grigoriev I.V."/>
            <person name="Vagvolgyi C."/>
            <person name="Papp T."/>
            <person name="Martin F.M."/>
            <person name="Miettinen O."/>
            <person name="Hibbett D.S."/>
            <person name="Nagy L.G."/>
        </authorList>
    </citation>
    <scope>NUCLEOTIDE SEQUENCE [LARGE SCALE GENOMIC DNA]</scope>
    <source>
        <strain evidence="11 12">FP101781</strain>
    </source>
</reference>
<dbReference type="PANTHER" id="PTHR31683:SF67">
    <property type="entry name" value="PECTIN LYASE F-RELATED"/>
    <property type="match status" value="1"/>
</dbReference>
<feature type="chain" id="PRO_5021253616" description="pectin lyase" evidence="9">
    <location>
        <begin position="17"/>
        <end position="380"/>
    </location>
</feature>
<dbReference type="STRING" id="71717.A0A4Y7TFX7"/>
<accession>A0A4Y7TFX7</accession>
<evidence type="ECO:0000256" key="2">
    <source>
        <dbReference type="ARBA" id="ARBA00023157"/>
    </source>
</evidence>